<feature type="active site" description="Nucleophile" evidence="4">
    <location>
        <position position="69"/>
    </location>
</feature>
<dbReference type="InterPro" id="IPR001926">
    <property type="entry name" value="TrpB-like_PALP"/>
</dbReference>
<keyword evidence="8" id="KW-1185">Reference proteome</keyword>
<protein>
    <submittedName>
        <fullName evidence="7">1-aminocyclopropane-1-carboxylate deaminase/D-cysteine desulfhydrase</fullName>
    </submittedName>
</protein>
<dbReference type="PANTHER" id="PTHR43780:SF2">
    <property type="entry name" value="1-AMINOCYCLOPROPANE-1-CARBOXYLATE DEAMINASE-RELATED"/>
    <property type="match status" value="1"/>
</dbReference>
<accession>A0A7L8AK79</accession>
<dbReference type="SUPFAM" id="SSF53686">
    <property type="entry name" value="Tryptophan synthase beta subunit-like PLP-dependent enzymes"/>
    <property type="match status" value="1"/>
</dbReference>
<dbReference type="Proteomes" id="UP000516764">
    <property type="component" value="Chromosome"/>
</dbReference>
<comment type="cofactor">
    <cofactor evidence="1">
        <name>pyridoxal 5'-phosphate</name>
        <dbReference type="ChEBI" id="CHEBI:597326"/>
    </cofactor>
</comment>
<comment type="similarity">
    <text evidence="2">Belongs to the ACC deaminase/D-cysteine desulfhydrase family.</text>
</comment>
<name>A0A7L8AK79_9FLAO</name>
<evidence type="ECO:0000313" key="8">
    <source>
        <dbReference type="Proteomes" id="UP000516764"/>
    </source>
</evidence>
<evidence type="ECO:0000256" key="5">
    <source>
        <dbReference type="PIRSR" id="PIRSR006278-2"/>
    </source>
</evidence>
<dbReference type="GO" id="GO:0019148">
    <property type="term" value="F:D-cysteine desulfhydrase activity"/>
    <property type="evidence" value="ECO:0007669"/>
    <property type="project" value="TreeGrafter"/>
</dbReference>
<dbReference type="PANTHER" id="PTHR43780">
    <property type="entry name" value="1-AMINOCYCLOPROPANE-1-CARBOXYLATE DEAMINASE-RELATED"/>
    <property type="match status" value="1"/>
</dbReference>
<evidence type="ECO:0000313" key="7">
    <source>
        <dbReference type="EMBL" id="QOD62383.1"/>
    </source>
</evidence>
<dbReference type="KEGG" id="phal:H9I45_08060"/>
<feature type="modified residue" description="N6-(pyridoxal phosphate)lysine" evidence="5">
    <location>
        <position position="42"/>
    </location>
</feature>
<dbReference type="Pfam" id="PF00291">
    <property type="entry name" value="PALP"/>
    <property type="match status" value="1"/>
</dbReference>
<evidence type="ECO:0000256" key="1">
    <source>
        <dbReference type="ARBA" id="ARBA00001933"/>
    </source>
</evidence>
<keyword evidence="3 5" id="KW-0663">Pyridoxal phosphate</keyword>
<gene>
    <name evidence="7" type="ORF">H9I45_08060</name>
</gene>
<evidence type="ECO:0000259" key="6">
    <source>
        <dbReference type="Pfam" id="PF00291"/>
    </source>
</evidence>
<reference evidence="7 8" key="1">
    <citation type="journal article" date="2016" name="Int. J. Syst. Evol. Microbiol.">
        <title>Polaribacter haliotis sp. nov., isolated from the gut of abalone Haliotis discus hannai.</title>
        <authorList>
            <person name="Kim Y.O."/>
            <person name="Park I.S."/>
            <person name="Park S."/>
            <person name="Nam B.H."/>
            <person name="Park J.M."/>
            <person name="Kim D.G."/>
            <person name="Yoon J.H."/>
        </authorList>
    </citation>
    <scope>NUCLEOTIDE SEQUENCE [LARGE SCALE GENOMIC DNA]</scope>
    <source>
        <strain evidence="7 8">KCTC 52418</strain>
    </source>
</reference>
<dbReference type="RefSeq" id="WP_176397605.1">
    <property type="nucleotide sequence ID" value="NZ_CP061813.1"/>
</dbReference>
<organism evidence="7 8">
    <name type="scientific">Polaribacter haliotis</name>
    <dbReference type="NCBI Taxonomy" id="1888915"/>
    <lineage>
        <taxon>Bacteria</taxon>
        <taxon>Pseudomonadati</taxon>
        <taxon>Bacteroidota</taxon>
        <taxon>Flavobacteriia</taxon>
        <taxon>Flavobacteriales</taxon>
        <taxon>Flavobacteriaceae</taxon>
    </lineage>
</organism>
<dbReference type="PIRSF" id="PIRSF006278">
    <property type="entry name" value="ACCD_DCysDesulf"/>
    <property type="match status" value="1"/>
</dbReference>
<dbReference type="InterPro" id="IPR036052">
    <property type="entry name" value="TrpB-like_PALP_sf"/>
</dbReference>
<evidence type="ECO:0000256" key="2">
    <source>
        <dbReference type="ARBA" id="ARBA00008639"/>
    </source>
</evidence>
<evidence type="ECO:0000256" key="3">
    <source>
        <dbReference type="ARBA" id="ARBA00022898"/>
    </source>
</evidence>
<feature type="domain" description="Tryptophan synthase beta chain-like PALP" evidence="6">
    <location>
        <begin position="18"/>
        <end position="290"/>
    </location>
</feature>
<sequence length="313" mass="35349">MNFNKQIISENQQIHLSILEEKKVELFIKREDLIHPFVSGNKFRKLKYNLAEAKKLKKKAILTFGGAYSNHIAATAVAGKLSGLKTFGIIRGDELGKNLKKTLEENATLREAHNNGMKFNFVSREIYRQKDSFGFTEKMKNKWGDFYLVPEGGTNGLAVEGCQEILTKEDTVFNYICVAVGTGGTIAGLIKSKKKKQKVIGFPALNGGFIVEEIKKYAIKNDSWSLNKDYHFGGYAKYTEELIQFINDFSKQTNILLDPVYTGKMLFGILDLIEKDYFPENSKILAIHTGGIQGIEGFNQKLEKKNQQIINNL</sequence>
<dbReference type="InterPro" id="IPR027278">
    <property type="entry name" value="ACCD_DCysDesulf"/>
</dbReference>
<dbReference type="AlphaFoldDB" id="A0A7L8AK79"/>
<evidence type="ECO:0000256" key="4">
    <source>
        <dbReference type="PIRSR" id="PIRSR006278-1"/>
    </source>
</evidence>
<dbReference type="EMBL" id="CP061813">
    <property type="protein sequence ID" value="QOD62383.1"/>
    <property type="molecule type" value="Genomic_DNA"/>
</dbReference>
<proteinExistence type="inferred from homology"/>
<dbReference type="Gene3D" id="3.40.50.1100">
    <property type="match status" value="2"/>
</dbReference>